<dbReference type="AlphaFoldDB" id="A0A5E7SEP6"/>
<reference evidence="1 2" key="1">
    <citation type="submission" date="2019-09" db="EMBL/GenBank/DDBJ databases">
        <authorList>
            <person name="Chandra G."/>
            <person name="Truman W A."/>
        </authorList>
    </citation>
    <scope>NUCLEOTIDE SEQUENCE [LARGE SCALE GENOMIC DNA]</scope>
    <source>
        <strain evidence="1">PS918</strain>
    </source>
</reference>
<proteinExistence type="predicted"/>
<evidence type="ECO:0000313" key="1">
    <source>
        <dbReference type="EMBL" id="VVP85202.1"/>
    </source>
</evidence>
<accession>A0A5E7SEP6</accession>
<evidence type="ECO:0000313" key="2">
    <source>
        <dbReference type="Proteomes" id="UP000326611"/>
    </source>
</evidence>
<name>A0A5E7SEP6_PSEFL</name>
<dbReference type="Proteomes" id="UP000326611">
    <property type="component" value="Unassembled WGS sequence"/>
</dbReference>
<protein>
    <submittedName>
        <fullName evidence="1">Uncharacterized protein</fullName>
    </submittedName>
</protein>
<sequence length="35" mass="4339">MKMARALLQYKLLQKQQKREKPHEHCYRYTFANAD</sequence>
<gene>
    <name evidence="1" type="ORF">PS918_02705</name>
</gene>
<organism evidence="1 2">
    <name type="scientific">Pseudomonas fluorescens</name>
    <dbReference type="NCBI Taxonomy" id="294"/>
    <lineage>
        <taxon>Bacteria</taxon>
        <taxon>Pseudomonadati</taxon>
        <taxon>Pseudomonadota</taxon>
        <taxon>Gammaproteobacteria</taxon>
        <taxon>Pseudomonadales</taxon>
        <taxon>Pseudomonadaceae</taxon>
        <taxon>Pseudomonas</taxon>
    </lineage>
</organism>
<dbReference type="EMBL" id="CABVIY010000003">
    <property type="protein sequence ID" value="VVP85202.1"/>
    <property type="molecule type" value="Genomic_DNA"/>
</dbReference>